<dbReference type="STRING" id="1035.BN961_03942"/>
<name>A0A090MVF7_AFIFE</name>
<evidence type="ECO:0000313" key="2">
    <source>
        <dbReference type="Proteomes" id="UP000035762"/>
    </source>
</evidence>
<protein>
    <submittedName>
        <fullName evidence="1">Uncharacterized protein</fullName>
    </submittedName>
</protein>
<dbReference type="Proteomes" id="UP000035762">
    <property type="component" value="Unassembled WGS sequence"/>
</dbReference>
<proteinExistence type="predicted"/>
<sequence>MDTVSTPMLLKTVRSGKIDPKQLITHRFKLDDILDAYDTFSKAADTRALKVIIEAV</sequence>
<reference evidence="1 2" key="1">
    <citation type="journal article" date="2014" name="Genome Announc.">
        <title>Genome Sequence of Afipia felis Strain 76713, Isolated in Hospital Water Using an Amoeba Co-Culture Procedure.</title>
        <authorList>
            <person name="Benamar S."/>
            <person name="La Scola B."/>
            <person name="Croce O."/>
        </authorList>
    </citation>
    <scope>NUCLEOTIDE SEQUENCE [LARGE SCALE GENOMIC DNA]</scope>
    <source>
        <strain evidence="1 2">76713</strain>
    </source>
</reference>
<dbReference type="Gene3D" id="3.90.180.10">
    <property type="entry name" value="Medium-chain alcohol dehydrogenases, catalytic domain"/>
    <property type="match status" value="1"/>
</dbReference>
<gene>
    <name evidence="1" type="ORF">BN961_03942</name>
</gene>
<dbReference type="AlphaFoldDB" id="A0A090MVF7"/>
<accession>A0A090MVF7</accession>
<organism evidence="1 2">
    <name type="scientific">Afipia felis</name>
    <name type="common">Cat scratch disease bacillus</name>
    <dbReference type="NCBI Taxonomy" id="1035"/>
    <lineage>
        <taxon>Bacteria</taxon>
        <taxon>Pseudomonadati</taxon>
        <taxon>Pseudomonadota</taxon>
        <taxon>Alphaproteobacteria</taxon>
        <taxon>Hyphomicrobiales</taxon>
        <taxon>Nitrobacteraceae</taxon>
        <taxon>Afipia</taxon>
    </lineage>
</organism>
<dbReference type="EMBL" id="CCAZ020000003">
    <property type="protein sequence ID" value="CEG10502.1"/>
    <property type="molecule type" value="Genomic_DNA"/>
</dbReference>
<evidence type="ECO:0000313" key="1">
    <source>
        <dbReference type="EMBL" id="CEG10502.1"/>
    </source>
</evidence>
<keyword evidence="2" id="KW-1185">Reference proteome</keyword>
<comment type="caution">
    <text evidence="1">The sequence shown here is derived from an EMBL/GenBank/DDBJ whole genome shotgun (WGS) entry which is preliminary data.</text>
</comment>